<comment type="caution">
    <text evidence="1">The sequence shown here is derived from an EMBL/GenBank/DDBJ whole genome shotgun (WGS) entry which is preliminary data.</text>
</comment>
<evidence type="ECO:0000313" key="1">
    <source>
        <dbReference type="EMBL" id="KAJ7031733.1"/>
    </source>
</evidence>
<dbReference type="Proteomes" id="UP001218188">
    <property type="component" value="Unassembled WGS sequence"/>
</dbReference>
<sequence length="286" mass="31631">MPCHCGCFGSEGRASYGIWGVETRESSFTFLHTVSLILITPPPDTGLDFTHIPTLTSLTLDSIPNIQNFGSLPICIRTPHTLRHLDLSNIEPAEPGTSILGGIDLASLDSLALWEVPLTHGDMDSIFAPQFSDGTMPFAQPTPRPCMLKRLEMTHVNPSLLAATLRSSHPFPTLLHLRFNIGNEALLDSLPSFLGRANVLQELELDGFRHVLYQPRVIDDELKAFSKFTQLQTLSIRYSTGGMDHMVPFTDTEVEKLSAMFRSFATSFSSTKHRSSDTRLQGNFNG</sequence>
<proteinExistence type="predicted"/>
<protein>
    <submittedName>
        <fullName evidence="1">Uncharacterized protein</fullName>
    </submittedName>
</protein>
<dbReference type="InterPro" id="IPR032675">
    <property type="entry name" value="LRR_dom_sf"/>
</dbReference>
<evidence type="ECO:0000313" key="2">
    <source>
        <dbReference type="Proteomes" id="UP001218188"/>
    </source>
</evidence>
<dbReference type="SUPFAM" id="SSF52047">
    <property type="entry name" value="RNI-like"/>
    <property type="match status" value="1"/>
</dbReference>
<keyword evidence="2" id="KW-1185">Reference proteome</keyword>
<name>A0AAD6WY64_9AGAR</name>
<dbReference type="EMBL" id="JARJCM010000079">
    <property type="protein sequence ID" value="KAJ7031733.1"/>
    <property type="molecule type" value="Genomic_DNA"/>
</dbReference>
<organism evidence="1 2">
    <name type="scientific">Mycena alexandri</name>
    <dbReference type="NCBI Taxonomy" id="1745969"/>
    <lineage>
        <taxon>Eukaryota</taxon>
        <taxon>Fungi</taxon>
        <taxon>Dikarya</taxon>
        <taxon>Basidiomycota</taxon>
        <taxon>Agaricomycotina</taxon>
        <taxon>Agaricomycetes</taxon>
        <taxon>Agaricomycetidae</taxon>
        <taxon>Agaricales</taxon>
        <taxon>Marasmiineae</taxon>
        <taxon>Mycenaceae</taxon>
        <taxon>Mycena</taxon>
    </lineage>
</organism>
<gene>
    <name evidence="1" type="ORF">C8F04DRAFT_1397058</name>
</gene>
<reference evidence="1" key="1">
    <citation type="submission" date="2023-03" db="EMBL/GenBank/DDBJ databases">
        <title>Massive genome expansion in bonnet fungi (Mycena s.s.) driven by repeated elements and novel gene families across ecological guilds.</title>
        <authorList>
            <consortium name="Lawrence Berkeley National Laboratory"/>
            <person name="Harder C.B."/>
            <person name="Miyauchi S."/>
            <person name="Viragh M."/>
            <person name="Kuo A."/>
            <person name="Thoen E."/>
            <person name="Andreopoulos B."/>
            <person name="Lu D."/>
            <person name="Skrede I."/>
            <person name="Drula E."/>
            <person name="Henrissat B."/>
            <person name="Morin E."/>
            <person name="Kohler A."/>
            <person name="Barry K."/>
            <person name="LaButti K."/>
            <person name="Morin E."/>
            <person name="Salamov A."/>
            <person name="Lipzen A."/>
            <person name="Mereny Z."/>
            <person name="Hegedus B."/>
            <person name="Baldrian P."/>
            <person name="Stursova M."/>
            <person name="Weitz H."/>
            <person name="Taylor A."/>
            <person name="Grigoriev I.V."/>
            <person name="Nagy L.G."/>
            <person name="Martin F."/>
            <person name="Kauserud H."/>
        </authorList>
    </citation>
    <scope>NUCLEOTIDE SEQUENCE</scope>
    <source>
        <strain evidence="1">CBHHK200</strain>
    </source>
</reference>
<dbReference type="AlphaFoldDB" id="A0AAD6WY64"/>
<accession>A0AAD6WY64</accession>
<dbReference type="Gene3D" id="3.80.10.10">
    <property type="entry name" value="Ribonuclease Inhibitor"/>
    <property type="match status" value="1"/>
</dbReference>